<sequence length="118" mass="12865">MLFVGSGYIRKCFRISSESAATPTTQNAYAGYLMNHLKERSLQPQVGTQRDAAPAASAVARSTHDCGNEHVEVERAGDVQRRPTPAARPVTAPRCGSGRWCSYPCRATFSCFSIVRLT</sequence>
<comment type="caution">
    <text evidence="2">The sequence shown here is derived from an EMBL/GenBank/DDBJ whole genome shotgun (WGS) entry which is preliminary data.</text>
</comment>
<evidence type="ECO:0000313" key="2">
    <source>
        <dbReference type="EMBL" id="GBP46378.1"/>
    </source>
</evidence>
<feature type="compositionally biased region" description="Low complexity" evidence="1">
    <location>
        <begin position="82"/>
        <end position="94"/>
    </location>
</feature>
<protein>
    <submittedName>
        <fullName evidence="2">Uncharacterized protein</fullName>
    </submittedName>
</protein>
<reference evidence="2 3" key="1">
    <citation type="journal article" date="2019" name="Commun. Biol.">
        <title>The bagworm genome reveals a unique fibroin gene that provides high tensile strength.</title>
        <authorList>
            <person name="Kono N."/>
            <person name="Nakamura H."/>
            <person name="Ohtoshi R."/>
            <person name="Tomita M."/>
            <person name="Numata K."/>
            <person name="Arakawa K."/>
        </authorList>
    </citation>
    <scope>NUCLEOTIDE SEQUENCE [LARGE SCALE GENOMIC DNA]</scope>
</reference>
<gene>
    <name evidence="2" type="ORF">EVAR_36357_1</name>
</gene>
<feature type="region of interest" description="Disordered" evidence="1">
    <location>
        <begin position="45"/>
        <end position="94"/>
    </location>
</feature>
<proteinExistence type="predicted"/>
<accession>A0A4C1W4X0</accession>
<dbReference type="EMBL" id="BGZK01000482">
    <property type="protein sequence ID" value="GBP46378.1"/>
    <property type="molecule type" value="Genomic_DNA"/>
</dbReference>
<dbReference type="AlphaFoldDB" id="A0A4C1W4X0"/>
<keyword evidence="3" id="KW-1185">Reference proteome</keyword>
<evidence type="ECO:0000313" key="3">
    <source>
        <dbReference type="Proteomes" id="UP000299102"/>
    </source>
</evidence>
<feature type="compositionally biased region" description="Basic and acidic residues" evidence="1">
    <location>
        <begin position="62"/>
        <end position="81"/>
    </location>
</feature>
<organism evidence="2 3">
    <name type="scientific">Eumeta variegata</name>
    <name type="common">Bagworm moth</name>
    <name type="synonym">Eumeta japonica</name>
    <dbReference type="NCBI Taxonomy" id="151549"/>
    <lineage>
        <taxon>Eukaryota</taxon>
        <taxon>Metazoa</taxon>
        <taxon>Ecdysozoa</taxon>
        <taxon>Arthropoda</taxon>
        <taxon>Hexapoda</taxon>
        <taxon>Insecta</taxon>
        <taxon>Pterygota</taxon>
        <taxon>Neoptera</taxon>
        <taxon>Endopterygota</taxon>
        <taxon>Lepidoptera</taxon>
        <taxon>Glossata</taxon>
        <taxon>Ditrysia</taxon>
        <taxon>Tineoidea</taxon>
        <taxon>Psychidae</taxon>
        <taxon>Oiketicinae</taxon>
        <taxon>Eumeta</taxon>
    </lineage>
</organism>
<evidence type="ECO:0000256" key="1">
    <source>
        <dbReference type="SAM" id="MobiDB-lite"/>
    </source>
</evidence>
<name>A0A4C1W4X0_EUMVA</name>
<dbReference type="Proteomes" id="UP000299102">
    <property type="component" value="Unassembled WGS sequence"/>
</dbReference>